<dbReference type="Proteomes" id="UP000676386">
    <property type="component" value="Unassembled WGS sequence"/>
</dbReference>
<evidence type="ECO:0000256" key="4">
    <source>
        <dbReference type="ARBA" id="ARBA00023284"/>
    </source>
</evidence>
<dbReference type="PANTHER" id="PTHR42852">
    <property type="entry name" value="THIOL:DISULFIDE INTERCHANGE PROTEIN DSBE"/>
    <property type="match status" value="1"/>
</dbReference>
<accession>A0ABS5J6Y9</accession>
<dbReference type="Gene3D" id="3.40.30.10">
    <property type="entry name" value="Glutaredoxin"/>
    <property type="match status" value="1"/>
</dbReference>
<dbReference type="PANTHER" id="PTHR42852:SF6">
    <property type="entry name" value="THIOL:DISULFIDE INTERCHANGE PROTEIN DSBE"/>
    <property type="match status" value="1"/>
</dbReference>
<evidence type="ECO:0000259" key="5">
    <source>
        <dbReference type="PROSITE" id="PS51352"/>
    </source>
</evidence>
<dbReference type="PROSITE" id="PS51257">
    <property type="entry name" value="PROKAR_LIPOPROTEIN"/>
    <property type="match status" value="1"/>
</dbReference>
<evidence type="ECO:0000313" key="6">
    <source>
        <dbReference type="EMBL" id="MBS0030944.1"/>
    </source>
</evidence>
<protein>
    <submittedName>
        <fullName evidence="6">AhpC/TSA family protein</fullName>
    </submittedName>
</protein>
<reference evidence="6 7" key="1">
    <citation type="submission" date="2021-04" db="EMBL/GenBank/DDBJ databases">
        <title>Chitinophaga sp. nov., isolated from the rhizosphere soil.</title>
        <authorList>
            <person name="He S."/>
        </authorList>
    </citation>
    <scope>NUCLEOTIDE SEQUENCE [LARGE SCALE GENOMIC DNA]</scope>
    <source>
        <strain evidence="6 7">2R12</strain>
    </source>
</reference>
<dbReference type="InterPro" id="IPR025380">
    <property type="entry name" value="DUF4369"/>
</dbReference>
<keyword evidence="7" id="KW-1185">Reference proteome</keyword>
<dbReference type="InterPro" id="IPR036249">
    <property type="entry name" value="Thioredoxin-like_sf"/>
</dbReference>
<evidence type="ECO:0000313" key="7">
    <source>
        <dbReference type="Proteomes" id="UP000676386"/>
    </source>
</evidence>
<dbReference type="RefSeq" id="WP_211976082.1">
    <property type="nucleotide sequence ID" value="NZ_CBFHAM010000025.1"/>
</dbReference>
<dbReference type="Pfam" id="PF14289">
    <property type="entry name" value="DUF4369"/>
    <property type="match status" value="1"/>
</dbReference>
<proteinExistence type="predicted"/>
<dbReference type="InterPro" id="IPR013766">
    <property type="entry name" value="Thioredoxin_domain"/>
</dbReference>
<dbReference type="SUPFAM" id="SSF52833">
    <property type="entry name" value="Thioredoxin-like"/>
    <property type="match status" value="1"/>
</dbReference>
<dbReference type="CDD" id="cd02966">
    <property type="entry name" value="TlpA_like_family"/>
    <property type="match status" value="1"/>
</dbReference>
<dbReference type="InterPro" id="IPR017937">
    <property type="entry name" value="Thioredoxin_CS"/>
</dbReference>
<comment type="subcellular location">
    <subcellularLocation>
        <location evidence="1">Cell envelope</location>
    </subcellularLocation>
</comment>
<gene>
    <name evidence="6" type="ORF">KE626_26700</name>
</gene>
<evidence type="ECO:0000256" key="2">
    <source>
        <dbReference type="ARBA" id="ARBA00022748"/>
    </source>
</evidence>
<dbReference type="PROSITE" id="PS00194">
    <property type="entry name" value="THIOREDOXIN_1"/>
    <property type="match status" value="1"/>
</dbReference>
<dbReference type="InterPro" id="IPR050553">
    <property type="entry name" value="Thioredoxin_ResA/DsbE_sf"/>
</dbReference>
<dbReference type="InterPro" id="IPR000866">
    <property type="entry name" value="AhpC/TSA"/>
</dbReference>
<comment type="caution">
    <text evidence="6">The sequence shown here is derived from an EMBL/GenBank/DDBJ whole genome shotgun (WGS) entry which is preliminary data.</text>
</comment>
<evidence type="ECO:0000256" key="3">
    <source>
        <dbReference type="ARBA" id="ARBA00023157"/>
    </source>
</evidence>
<evidence type="ECO:0000256" key="1">
    <source>
        <dbReference type="ARBA" id="ARBA00004196"/>
    </source>
</evidence>
<dbReference type="Pfam" id="PF00578">
    <property type="entry name" value="AhpC-TSA"/>
    <property type="match status" value="1"/>
</dbReference>
<feature type="domain" description="Thioredoxin" evidence="5">
    <location>
        <begin position="223"/>
        <end position="361"/>
    </location>
</feature>
<sequence>MKIHTKTMLAAALLAAACNQPKAPSASITAELRGLKDSVVFISIPVADSAKTDTVPVTDGKFTWTGNISEPQKIYIGTSTRYIELFMENTAVRINGNIDSTDQLVITGSATQDARKAYENSIADITKQEEALYPRFEEVKDNDTAKAALEESLEALRLQRRGRAKAYIAAHPESPVSVSMVADMAVMDEYAEVDSVYRLLTPAAQETATGKRLAARLAILKKSAIGQPMIDFTQGDVDGKPVRLSDFKGKYVLLDFWASWCGPCRAENPNVLKAYNKFKDKNFTVVGVSLDDKADKWKEAIQQDGMPWMQVSDLKGFRNEVAQQYGIQAIPFSFLIDPQGIIIAKELRGAKLHTQLAEILK</sequence>
<keyword evidence="2" id="KW-0201">Cytochrome c-type biogenesis</keyword>
<dbReference type="PROSITE" id="PS51352">
    <property type="entry name" value="THIOREDOXIN_2"/>
    <property type="match status" value="1"/>
</dbReference>
<keyword evidence="3" id="KW-1015">Disulfide bond</keyword>
<dbReference type="EMBL" id="JAGTXB010000018">
    <property type="protein sequence ID" value="MBS0030944.1"/>
    <property type="molecule type" value="Genomic_DNA"/>
</dbReference>
<keyword evidence="4" id="KW-0676">Redox-active center</keyword>
<name>A0ABS5J6Y9_9BACT</name>
<organism evidence="6 7">
    <name type="scientific">Chitinophaga hostae</name>
    <dbReference type="NCBI Taxonomy" id="2831022"/>
    <lineage>
        <taxon>Bacteria</taxon>
        <taxon>Pseudomonadati</taxon>
        <taxon>Bacteroidota</taxon>
        <taxon>Chitinophagia</taxon>
        <taxon>Chitinophagales</taxon>
        <taxon>Chitinophagaceae</taxon>
        <taxon>Chitinophaga</taxon>
    </lineage>
</organism>